<evidence type="ECO:0000313" key="1">
    <source>
        <dbReference type="EMBL" id="KAH9318655.1"/>
    </source>
</evidence>
<dbReference type="EMBL" id="JAHRHJ020000004">
    <property type="protein sequence ID" value="KAH9318655.1"/>
    <property type="molecule type" value="Genomic_DNA"/>
</dbReference>
<gene>
    <name evidence="1" type="ORF">KI387_020424</name>
</gene>
<feature type="non-terminal residue" evidence="1">
    <location>
        <position position="122"/>
    </location>
</feature>
<comment type="caution">
    <text evidence="1">The sequence shown here is derived from an EMBL/GenBank/DDBJ whole genome shotgun (WGS) entry which is preliminary data.</text>
</comment>
<name>A0AA38GC04_TAXCH</name>
<proteinExistence type="predicted"/>
<dbReference type="AlphaFoldDB" id="A0AA38GC04"/>
<reference evidence="1 2" key="1">
    <citation type="journal article" date="2021" name="Nat. Plants">
        <title>The Taxus genome provides insights into paclitaxel biosynthesis.</title>
        <authorList>
            <person name="Xiong X."/>
            <person name="Gou J."/>
            <person name="Liao Q."/>
            <person name="Li Y."/>
            <person name="Zhou Q."/>
            <person name="Bi G."/>
            <person name="Li C."/>
            <person name="Du R."/>
            <person name="Wang X."/>
            <person name="Sun T."/>
            <person name="Guo L."/>
            <person name="Liang H."/>
            <person name="Lu P."/>
            <person name="Wu Y."/>
            <person name="Zhang Z."/>
            <person name="Ro D.K."/>
            <person name="Shang Y."/>
            <person name="Huang S."/>
            <person name="Yan J."/>
        </authorList>
    </citation>
    <scope>NUCLEOTIDE SEQUENCE [LARGE SCALE GENOMIC DNA]</scope>
    <source>
        <strain evidence="1">Ta-2019</strain>
    </source>
</reference>
<protein>
    <submittedName>
        <fullName evidence="1">Uncharacterized protein</fullName>
    </submittedName>
</protein>
<organism evidence="1 2">
    <name type="scientific">Taxus chinensis</name>
    <name type="common">Chinese yew</name>
    <name type="synonym">Taxus wallichiana var. chinensis</name>
    <dbReference type="NCBI Taxonomy" id="29808"/>
    <lineage>
        <taxon>Eukaryota</taxon>
        <taxon>Viridiplantae</taxon>
        <taxon>Streptophyta</taxon>
        <taxon>Embryophyta</taxon>
        <taxon>Tracheophyta</taxon>
        <taxon>Spermatophyta</taxon>
        <taxon>Pinopsida</taxon>
        <taxon>Pinidae</taxon>
        <taxon>Conifers II</taxon>
        <taxon>Cupressales</taxon>
        <taxon>Taxaceae</taxon>
        <taxon>Taxus</taxon>
    </lineage>
</organism>
<feature type="non-terminal residue" evidence="1">
    <location>
        <position position="1"/>
    </location>
</feature>
<dbReference type="Proteomes" id="UP000824469">
    <property type="component" value="Unassembled WGS sequence"/>
</dbReference>
<accession>A0AA38GC04</accession>
<evidence type="ECO:0000313" key="2">
    <source>
        <dbReference type="Proteomes" id="UP000824469"/>
    </source>
</evidence>
<keyword evidence="2" id="KW-1185">Reference proteome</keyword>
<sequence>GLAADVFPLLPCRRHPCVGVVEASHSRGHPSLFHDNLLREQWHKNLRKHNDNEHLRLEHICSPEAQKIMLEDAARALEEVMQLSLFPKEVPHCEEVVNLEKQKLEIDQEAEKQAKTELWRGL</sequence>